<evidence type="ECO:0000256" key="1">
    <source>
        <dbReference type="SAM" id="MobiDB-lite"/>
    </source>
</evidence>
<dbReference type="EMBL" id="MN270891">
    <property type="protein sequence ID" value="QFP93857.1"/>
    <property type="molecule type" value="Genomic_DNA"/>
</dbReference>
<sequence length="358" mass="39901">MAEGASFRVYQLAVGEEDKDITSTEHNKGSTMFYVDKLQFTAHIRYSTEKTDVSSDETTFEIYNLTRDSASKFKREGATIMLRAGYDTHFKRDSSGEIIPDYNSLPVIYMGKILWATTVKKGVDKVTKIVCSSDSAERDVLKVSLGYAPKTKRATIIKDLAARMGFATLEMDLTSLGDSAYATGLSIYGSVSAALNRICEENGLMWFTYNQQIRIVPVDPKITNLAWEVWPFQIIDSVEGYYRRQQSVKKPPKNPTNSQGKPKTPKDPKREDQTRTTVTNTDGSKLVTTITTGVKFKTFLDGRFKLGDNVVIRGSDEYLEQISDAKGQFRIISLSHDLDYLGGSWTTEIEAISASGGS</sequence>
<reference evidence="2 3" key="1">
    <citation type="submission" date="2019-08" db="EMBL/GenBank/DDBJ databases">
        <title>Six bacteriophages against potato bacterial diseases.</title>
        <authorList>
            <person name="Zhang X."/>
            <person name="Kering K."/>
        </authorList>
    </citation>
    <scope>NUCLEOTIDE SEQUENCE [LARGE SCALE GENOMIC DNA]</scope>
</reference>
<proteinExistence type="predicted"/>
<feature type="compositionally biased region" description="Basic and acidic residues" evidence="1">
    <location>
        <begin position="264"/>
        <end position="274"/>
    </location>
</feature>
<dbReference type="Proteomes" id="UP000326781">
    <property type="component" value="Segment"/>
</dbReference>
<feature type="region of interest" description="Disordered" evidence="1">
    <location>
        <begin position="245"/>
        <end position="280"/>
    </location>
</feature>
<protein>
    <submittedName>
        <fullName evidence="2">Uncharacterized protein</fullName>
    </submittedName>
</protein>
<evidence type="ECO:0000313" key="3">
    <source>
        <dbReference type="Proteomes" id="UP000326781"/>
    </source>
</evidence>
<keyword evidence="3" id="KW-1185">Reference proteome</keyword>
<accession>A0A5P8D456</accession>
<name>A0A5P8D456_9CAUD</name>
<organism evidence="2 3">
    <name type="scientific">Pectobacterium phage Wc4</name>
    <dbReference type="NCBI Taxonomy" id="2652428"/>
    <lineage>
        <taxon>Viruses</taxon>
        <taxon>Duplodnaviria</taxon>
        <taxon>Heunggongvirae</taxon>
        <taxon>Uroviricota</taxon>
        <taxon>Caudoviricetes</taxon>
        <taxon>Andersonviridae</taxon>
        <taxon>Andersonviridae incertae sedis</taxon>
        <taxon>Arnovirus</taxon>
        <taxon>Arnovirus Wc4</taxon>
    </lineage>
</organism>
<evidence type="ECO:0000313" key="2">
    <source>
        <dbReference type="EMBL" id="QFP93857.1"/>
    </source>
</evidence>